<dbReference type="InterPro" id="IPR051915">
    <property type="entry name" value="Cellulose_Degrad_GH3"/>
</dbReference>
<name>A0AAD2A484_9LAMI</name>
<dbReference type="AlphaFoldDB" id="A0AAD2A484"/>
<gene>
    <name evidence="6" type="ORF">FPE_LOCUS28794</name>
</gene>
<feature type="chain" id="PRO_5041957804" evidence="3">
    <location>
        <begin position="22"/>
        <end position="484"/>
    </location>
</feature>
<organism evidence="6 7">
    <name type="scientific">Fraxinus pennsylvanica</name>
    <dbReference type="NCBI Taxonomy" id="56036"/>
    <lineage>
        <taxon>Eukaryota</taxon>
        <taxon>Viridiplantae</taxon>
        <taxon>Streptophyta</taxon>
        <taxon>Embryophyta</taxon>
        <taxon>Tracheophyta</taxon>
        <taxon>Spermatophyta</taxon>
        <taxon>Magnoliopsida</taxon>
        <taxon>eudicotyledons</taxon>
        <taxon>Gunneridae</taxon>
        <taxon>Pentapetalae</taxon>
        <taxon>asterids</taxon>
        <taxon>lamiids</taxon>
        <taxon>Lamiales</taxon>
        <taxon>Oleaceae</taxon>
        <taxon>Oleeae</taxon>
        <taxon>Fraxinus</taxon>
    </lineage>
</organism>
<keyword evidence="2" id="KW-0326">Glycosidase</keyword>
<dbReference type="Proteomes" id="UP000834106">
    <property type="component" value="Chromosome 18"/>
</dbReference>
<dbReference type="GO" id="GO:0008422">
    <property type="term" value="F:beta-glucosidase activity"/>
    <property type="evidence" value="ECO:0007669"/>
    <property type="project" value="TreeGrafter"/>
</dbReference>
<evidence type="ECO:0000259" key="4">
    <source>
        <dbReference type="Pfam" id="PF00933"/>
    </source>
</evidence>
<protein>
    <submittedName>
        <fullName evidence="6">Uncharacterized protein</fullName>
    </submittedName>
</protein>
<dbReference type="GO" id="GO:0009251">
    <property type="term" value="P:glucan catabolic process"/>
    <property type="evidence" value="ECO:0007669"/>
    <property type="project" value="TreeGrafter"/>
</dbReference>
<evidence type="ECO:0000313" key="7">
    <source>
        <dbReference type="Proteomes" id="UP000834106"/>
    </source>
</evidence>
<accession>A0AAD2A484</accession>
<dbReference type="PANTHER" id="PTHR30620">
    <property type="entry name" value="PERIPLASMIC BETA-GLUCOSIDASE-RELATED"/>
    <property type="match status" value="1"/>
</dbReference>
<sequence>MFSRYLVPILGLLLLCASTRGQDSKLNMLYKDPNQRMNICIKVLMDQTTLEEKIGQMAQIDRRAATPEIMRDYSIGNLLSGGGVCHVNRPQPRSRWIEKDLVKRIGAATALEARATGIPYVFTPCITVCRDPRWGRCYESYSEDPKIVQDMTEIIPGLQGNIPPNSPKGVLMLVETCAKHYVGDDGTTKGINMNNKVTNWHGLLSIHMPPYYNSIIKGVSTVMVSYSSLNEVKMHANRQLVTKFLKGTLRFRVMVPLNHTEFIDTLTSLVNNNFIPAGLMMLSEDIESSQRFGKEAVRKSLVLLKNGENADSPVLPLPNKASKILVAGSHANKLGFQCGVHPSTETSYSESPDEDFVKSNNFSYAVVVVGEPPYAESAGDNSNLTIPQQGLDTIKNVCGNVKCVVVLVSGRPLVIQPHLEHIDALVAAWLPGTEGNGVADVRFGDYGFNDKSSRTWFKTVDQLPMNVDDSHYDPLFPVGYGLTT</sequence>
<dbReference type="Gene3D" id="3.40.50.1700">
    <property type="entry name" value="Glycoside hydrolase family 3 C-terminal domain"/>
    <property type="match status" value="1"/>
</dbReference>
<dbReference type="InterPro" id="IPR002772">
    <property type="entry name" value="Glyco_hydro_3_C"/>
</dbReference>
<dbReference type="InterPro" id="IPR001764">
    <property type="entry name" value="Glyco_hydro_3_N"/>
</dbReference>
<evidence type="ECO:0000256" key="1">
    <source>
        <dbReference type="ARBA" id="ARBA00022801"/>
    </source>
</evidence>
<feature type="signal peptide" evidence="3">
    <location>
        <begin position="1"/>
        <end position="21"/>
    </location>
</feature>
<reference evidence="6" key="1">
    <citation type="submission" date="2023-05" db="EMBL/GenBank/DDBJ databases">
        <authorList>
            <person name="Huff M."/>
        </authorList>
    </citation>
    <scope>NUCLEOTIDE SEQUENCE</scope>
</reference>
<dbReference type="Pfam" id="PF00933">
    <property type="entry name" value="Glyco_hydro_3"/>
    <property type="match status" value="1"/>
</dbReference>
<dbReference type="SUPFAM" id="SSF52279">
    <property type="entry name" value="Beta-D-glucan exohydrolase, C-terminal domain"/>
    <property type="match status" value="1"/>
</dbReference>
<dbReference type="PANTHER" id="PTHR30620:SF91">
    <property type="entry name" value="BETA-GLUCOSIDASE"/>
    <property type="match status" value="1"/>
</dbReference>
<dbReference type="Gene3D" id="3.20.20.300">
    <property type="entry name" value="Glycoside hydrolase, family 3, N-terminal domain"/>
    <property type="match status" value="2"/>
</dbReference>
<feature type="domain" description="Glycoside hydrolase family 3 N-terminal" evidence="4">
    <location>
        <begin position="99"/>
        <end position="252"/>
    </location>
</feature>
<dbReference type="InterPro" id="IPR036962">
    <property type="entry name" value="Glyco_hydro_3_N_sf"/>
</dbReference>
<evidence type="ECO:0000256" key="3">
    <source>
        <dbReference type="SAM" id="SignalP"/>
    </source>
</evidence>
<keyword evidence="1" id="KW-0378">Hydrolase</keyword>
<evidence type="ECO:0000313" key="6">
    <source>
        <dbReference type="EMBL" id="CAI9781364.1"/>
    </source>
</evidence>
<evidence type="ECO:0000256" key="2">
    <source>
        <dbReference type="ARBA" id="ARBA00023295"/>
    </source>
</evidence>
<dbReference type="EMBL" id="OU503053">
    <property type="protein sequence ID" value="CAI9781364.1"/>
    <property type="molecule type" value="Genomic_DNA"/>
</dbReference>
<keyword evidence="3" id="KW-0732">Signal</keyword>
<proteinExistence type="predicted"/>
<evidence type="ECO:0000259" key="5">
    <source>
        <dbReference type="Pfam" id="PF01915"/>
    </source>
</evidence>
<keyword evidence="7" id="KW-1185">Reference proteome</keyword>
<dbReference type="InterPro" id="IPR036881">
    <property type="entry name" value="Glyco_hydro_3_C_sf"/>
</dbReference>
<dbReference type="InterPro" id="IPR017853">
    <property type="entry name" value="GH"/>
</dbReference>
<dbReference type="Pfam" id="PF01915">
    <property type="entry name" value="Glyco_hydro_3_C"/>
    <property type="match status" value="1"/>
</dbReference>
<feature type="domain" description="Glycoside hydrolase family 3 C-terminal" evidence="5">
    <location>
        <begin position="301"/>
        <end position="483"/>
    </location>
</feature>
<dbReference type="PRINTS" id="PR00133">
    <property type="entry name" value="GLHYDRLASE3"/>
</dbReference>
<dbReference type="SUPFAM" id="SSF51445">
    <property type="entry name" value="(Trans)glycosidases"/>
    <property type="match status" value="1"/>
</dbReference>